<feature type="chain" id="PRO_5045773254" description="Outer membrane protein beta-barrel domain-containing protein" evidence="1">
    <location>
        <begin position="23"/>
        <end position="199"/>
    </location>
</feature>
<evidence type="ECO:0000313" key="3">
    <source>
        <dbReference type="Proteomes" id="UP001597641"/>
    </source>
</evidence>
<name>A0ABW6BY71_9BACT</name>
<comment type="caution">
    <text evidence="2">The sequence shown here is derived from an EMBL/GenBank/DDBJ whole genome shotgun (WGS) entry which is preliminary data.</text>
</comment>
<feature type="signal peptide" evidence="1">
    <location>
        <begin position="1"/>
        <end position="22"/>
    </location>
</feature>
<evidence type="ECO:0000313" key="2">
    <source>
        <dbReference type="EMBL" id="MFD3002335.1"/>
    </source>
</evidence>
<evidence type="ECO:0008006" key="4">
    <source>
        <dbReference type="Google" id="ProtNLM"/>
    </source>
</evidence>
<accession>A0ABW6BY71</accession>
<evidence type="ECO:0000256" key="1">
    <source>
        <dbReference type="SAM" id="SignalP"/>
    </source>
</evidence>
<organism evidence="2 3">
    <name type="scientific">Pontibacter toksunensis</name>
    <dbReference type="NCBI Taxonomy" id="1332631"/>
    <lineage>
        <taxon>Bacteria</taxon>
        <taxon>Pseudomonadati</taxon>
        <taxon>Bacteroidota</taxon>
        <taxon>Cytophagia</taxon>
        <taxon>Cytophagales</taxon>
        <taxon>Hymenobacteraceae</taxon>
        <taxon>Pontibacter</taxon>
    </lineage>
</organism>
<dbReference type="EMBL" id="JBHUOX010000015">
    <property type="protein sequence ID" value="MFD3002335.1"/>
    <property type="molecule type" value="Genomic_DNA"/>
</dbReference>
<dbReference type="Proteomes" id="UP001597641">
    <property type="component" value="Unassembled WGS sequence"/>
</dbReference>
<sequence>MKRKSLLLTLFYYLVIAGFSTAQSQENTLKLPPTLPDAPKRYAGMVEFGFLYGKTGSTDLSSSVASPTVQLFSGYRFHRMFVLGGTLGMDFYDNVLITPIALGLRGELFDSRVSPTYGLDLGYSATFLSDEDEQQNHDGGWMFSPSAGISVQTGNSTAFTFGVGYKAQKARTETTWWGGGRAEQKINYKRLSLRMGFMF</sequence>
<keyword evidence="3" id="KW-1185">Reference proteome</keyword>
<proteinExistence type="predicted"/>
<reference evidence="3" key="1">
    <citation type="journal article" date="2019" name="Int. J. Syst. Evol. Microbiol.">
        <title>The Global Catalogue of Microorganisms (GCM) 10K type strain sequencing project: providing services to taxonomists for standard genome sequencing and annotation.</title>
        <authorList>
            <consortium name="The Broad Institute Genomics Platform"/>
            <consortium name="The Broad Institute Genome Sequencing Center for Infectious Disease"/>
            <person name="Wu L."/>
            <person name="Ma J."/>
        </authorList>
    </citation>
    <scope>NUCLEOTIDE SEQUENCE [LARGE SCALE GENOMIC DNA]</scope>
    <source>
        <strain evidence="3">KCTC 23984</strain>
    </source>
</reference>
<protein>
    <recommendedName>
        <fullName evidence="4">Outer membrane protein beta-barrel domain-containing protein</fullName>
    </recommendedName>
</protein>
<keyword evidence="1" id="KW-0732">Signal</keyword>
<dbReference type="RefSeq" id="WP_377487668.1">
    <property type="nucleotide sequence ID" value="NZ_JBHUOX010000015.1"/>
</dbReference>
<gene>
    <name evidence="2" type="ORF">ACFS7Z_18330</name>
</gene>